<reference evidence="2 3" key="1">
    <citation type="submission" date="2020-04" db="EMBL/GenBank/DDBJ databases">
        <title>Genome-Wide Identification of 5-Methylcytosine Sites in Bacterial Genomes By High-Throughput Sequencing of MspJI Restriction Fragments.</title>
        <authorList>
            <person name="Wu V."/>
        </authorList>
    </citation>
    <scope>NUCLEOTIDE SEQUENCE [LARGE SCALE GENOMIC DNA]</scope>
    <source>
        <strain evidence="2 3">S2</strain>
    </source>
</reference>
<feature type="transmembrane region" description="Helical" evidence="1">
    <location>
        <begin position="12"/>
        <end position="33"/>
    </location>
</feature>
<evidence type="ECO:0000313" key="2">
    <source>
        <dbReference type="EMBL" id="QIZ09393.1"/>
    </source>
</evidence>
<accession>A0A6H1P775</accession>
<dbReference type="AlphaFoldDB" id="A0A6H1P775"/>
<keyword evidence="1" id="KW-0812">Transmembrane</keyword>
<keyword evidence="1" id="KW-0472">Membrane</keyword>
<name>A0A6H1P775_PRIMG</name>
<organism evidence="2 3">
    <name type="scientific">Priestia megaterium</name>
    <name type="common">Bacillus megaterium</name>
    <dbReference type="NCBI Taxonomy" id="1404"/>
    <lineage>
        <taxon>Bacteria</taxon>
        <taxon>Bacillati</taxon>
        <taxon>Bacillota</taxon>
        <taxon>Bacilli</taxon>
        <taxon>Bacillales</taxon>
        <taxon>Bacillaceae</taxon>
        <taxon>Priestia</taxon>
    </lineage>
</organism>
<reference evidence="2 3" key="2">
    <citation type="submission" date="2020-04" db="EMBL/GenBank/DDBJ databases">
        <authorList>
            <person name="Fomenkov A."/>
            <person name="Anton B.P."/>
            <person name="Roberts R.J."/>
        </authorList>
    </citation>
    <scope>NUCLEOTIDE SEQUENCE [LARGE SCALE GENOMIC DNA]</scope>
    <source>
        <strain evidence="2 3">S2</strain>
    </source>
</reference>
<protein>
    <submittedName>
        <fullName evidence="2">Uncharacterized protein</fullName>
    </submittedName>
</protein>
<sequence length="46" mass="5492">MFHWIYAHVINTIYFIPTLLVIFFVTVCVSWIYTVLKLDIGNIDEE</sequence>
<evidence type="ECO:0000313" key="3">
    <source>
        <dbReference type="Proteomes" id="UP000501868"/>
    </source>
</evidence>
<keyword evidence="1" id="KW-1133">Transmembrane helix</keyword>
<proteinExistence type="predicted"/>
<gene>
    <name evidence="2" type="ORF">HFZ78_24140</name>
</gene>
<dbReference type="Proteomes" id="UP000501868">
    <property type="component" value="Chromosome"/>
</dbReference>
<dbReference type="EMBL" id="CP051128">
    <property type="protein sequence ID" value="QIZ09393.1"/>
    <property type="molecule type" value="Genomic_DNA"/>
</dbReference>
<evidence type="ECO:0000256" key="1">
    <source>
        <dbReference type="SAM" id="Phobius"/>
    </source>
</evidence>